<feature type="domain" description="WSC" evidence="7">
    <location>
        <begin position="151"/>
        <end position="243"/>
    </location>
</feature>
<proteinExistence type="predicted"/>
<dbReference type="Proteomes" id="UP000469558">
    <property type="component" value="Unassembled WGS sequence"/>
</dbReference>
<comment type="caution">
    <text evidence="8">The sequence shown here is derived from an EMBL/GenBank/DDBJ whole genome shotgun (WGS) entry which is preliminary data.</text>
</comment>
<evidence type="ECO:0000256" key="5">
    <source>
        <dbReference type="ARBA" id="ARBA00023136"/>
    </source>
</evidence>
<evidence type="ECO:0000256" key="3">
    <source>
        <dbReference type="ARBA" id="ARBA00022729"/>
    </source>
</evidence>
<evidence type="ECO:0000313" key="8">
    <source>
        <dbReference type="EMBL" id="TVY75850.1"/>
    </source>
</evidence>
<evidence type="ECO:0000259" key="7">
    <source>
        <dbReference type="PROSITE" id="PS51212"/>
    </source>
</evidence>
<evidence type="ECO:0000313" key="9">
    <source>
        <dbReference type="Proteomes" id="UP000469558"/>
    </source>
</evidence>
<keyword evidence="5" id="KW-0472">Membrane</keyword>
<name>A0A8T9C4X6_9HELO</name>
<accession>A0A8T9C4X6</accession>
<sequence>MACAGSSSETCGGPNALSVTYNSSQAVKNAASNVIVASYRAYGCYSDDYPSTRVLSGSTFSASTLTVESCILFCNNTAYTIAGVEYGRECYCGNTLNTDGSTYGVASSGCTFTCAGNNSETCGGPNFLDIYATGPLTSGSTTSTPAHFTVANANGSCASDYTPAHNYVRTLSGAATTSSSMTQEACARFCAGYTYYGVEYSTECYCGNSINSGAVVATNCTDTCAGNSKESCGGSWAMNIFTT</sequence>
<keyword evidence="3" id="KW-0732">Signal</keyword>
<feature type="domain" description="WSC" evidence="7">
    <location>
        <begin position="38"/>
        <end position="134"/>
    </location>
</feature>
<keyword evidence="9" id="KW-1185">Reference proteome</keyword>
<dbReference type="GO" id="GO:0005886">
    <property type="term" value="C:plasma membrane"/>
    <property type="evidence" value="ECO:0007669"/>
    <property type="project" value="TreeGrafter"/>
</dbReference>
<keyword evidence="4" id="KW-1133">Transmembrane helix</keyword>
<dbReference type="InterPro" id="IPR002889">
    <property type="entry name" value="WSC_carb-bd"/>
</dbReference>
<dbReference type="Pfam" id="PF01822">
    <property type="entry name" value="WSC"/>
    <property type="match status" value="2"/>
</dbReference>
<protein>
    <submittedName>
        <fullName evidence="8">WSC domain-containing protein</fullName>
    </submittedName>
</protein>
<dbReference type="InterPro" id="IPR051836">
    <property type="entry name" value="Kremen_rcpt"/>
</dbReference>
<dbReference type="EMBL" id="QGMK01000933">
    <property type="protein sequence ID" value="TVY75850.1"/>
    <property type="molecule type" value="Genomic_DNA"/>
</dbReference>
<comment type="subcellular location">
    <subcellularLocation>
        <location evidence="1">Membrane</location>
        <topology evidence="1">Single-pass membrane protein</topology>
    </subcellularLocation>
</comment>
<keyword evidence="6" id="KW-0325">Glycoprotein</keyword>
<organism evidence="8 9">
    <name type="scientific">Lachnellula suecica</name>
    <dbReference type="NCBI Taxonomy" id="602035"/>
    <lineage>
        <taxon>Eukaryota</taxon>
        <taxon>Fungi</taxon>
        <taxon>Dikarya</taxon>
        <taxon>Ascomycota</taxon>
        <taxon>Pezizomycotina</taxon>
        <taxon>Leotiomycetes</taxon>
        <taxon>Helotiales</taxon>
        <taxon>Lachnaceae</taxon>
        <taxon>Lachnellula</taxon>
    </lineage>
</organism>
<evidence type="ECO:0000256" key="6">
    <source>
        <dbReference type="ARBA" id="ARBA00023180"/>
    </source>
</evidence>
<dbReference type="PANTHER" id="PTHR24269">
    <property type="entry name" value="KREMEN PROTEIN"/>
    <property type="match status" value="1"/>
</dbReference>
<evidence type="ECO:0000256" key="2">
    <source>
        <dbReference type="ARBA" id="ARBA00022692"/>
    </source>
</evidence>
<dbReference type="PROSITE" id="PS51212">
    <property type="entry name" value="WSC"/>
    <property type="match status" value="2"/>
</dbReference>
<dbReference type="PANTHER" id="PTHR24269:SF16">
    <property type="entry name" value="PROTEIN SLG1"/>
    <property type="match status" value="1"/>
</dbReference>
<reference evidence="8 9" key="1">
    <citation type="submission" date="2018-05" db="EMBL/GenBank/DDBJ databases">
        <title>Genome sequencing and assembly of the regulated plant pathogen Lachnellula willkommii and related sister species for the development of diagnostic species identification markers.</title>
        <authorList>
            <person name="Giroux E."/>
            <person name="Bilodeau G."/>
        </authorList>
    </citation>
    <scope>NUCLEOTIDE SEQUENCE [LARGE SCALE GENOMIC DNA]</scope>
    <source>
        <strain evidence="8 9">CBS 268.59</strain>
    </source>
</reference>
<dbReference type="AlphaFoldDB" id="A0A8T9C4X6"/>
<dbReference type="OrthoDB" id="2019572at2759"/>
<keyword evidence="2" id="KW-0812">Transmembrane</keyword>
<evidence type="ECO:0000256" key="4">
    <source>
        <dbReference type="ARBA" id="ARBA00022989"/>
    </source>
</evidence>
<evidence type="ECO:0000256" key="1">
    <source>
        <dbReference type="ARBA" id="ARBA00004167"/>
    </source>
</evidence>
<gene>
    <name evidence="8" type="ORF">LSUE1_G008235</name>
</gene>
<dbReference type="SMART" id="SM00321">
    <property type="entry name" value="WSC"/>
    <property type="match status" value="2"/>
</dbReference>